<proteinExistence type="inferred from homology"/>
<dbReference type="GO" id="GO:0003676">
    <property type="term" value="F:nucleic acid binding"/>
    <property type="evidence" value="ECO:0007669"/>
    <property type="project" value="InterPro"/>
</dbReference>
<evidence type="ECO:0000259" key="2">
    <source>
        <dbReference type="SMART" id="SM00316"/>
    </source>
</evidence>
<dbReference type="HOGENOM" id="CLU_064885_1_0_6"/>
<dbReference type="Gene3D" id="2.40.50.140">
    <property type="entry name" value="Nucleic acid-binding proteins"/>
    <property type="match status" value="2"/>
</dbReference>
<dbReference type="PANTHER" id="PTHR37296:SF1">
    <property type="entry name" value="CONSERVED VIRULENCE FACTOR B"/>
    <property type="match status" value="1"/>
</dbReference>
<dbReference type="PANTHER" id="PTHR37296">
    <property type="entry name" value="CONSERVED VIRULENCE FACTOR B"/>
    <property type="match status" value="1"/>
</dbReference>
<dbReference type="Proteomes" id="UP000032266">
    <property type="component" value="Chromosome"/>
</dbReference>
<protein>
    <recommendedName>
        <fullName evidence="2">S1 motif domain-containing protein</fullName>
    </recommendedName>
</protein>
<dbReference type="InterPro" id="IPR012340">
    <property type="entry name" value="NA-bd_OB-fold"/>
</dbReference>
<dbReference type="EMBL" id="CP007142">
    <property type="protein sequence ID" value="AJQ97119.1"/>
    <property type="molecule type" value="Genomic_DNA"/>
</dbReference>
<dbReference type="OrthoDB" id="9801597at2"/>
<dbReference type="AlphaFoldDB" id="A0A0C5W395"/>
<accession>A0A0C5W395</accession>
<dbReference type="PIRSF" id="PIRSF012524">
    <property type="entry name" value="YitL_S1"/>
    <property type="match status" value="1"/>
</dbReference>
<dbReference type="Gene3D" id="1.10.10.10">
    <property type="entry name" value="Winged helix-like DNA-binding domain superfamily/Winged helix DNA-binding domain"/>
    <property type="match status" value="1"/>
</dbReference>
<feature type="domain" description="S1 motif" evidence="2">
    <location>
        <begin position="3"/>
        <end position="64"/>
    </location>
</feature>
<reference evidence="3 4" key="1">
    <citation type="submission" date="2014-01" db="EMBL/GenBank/DDBJ databases">
        <title>Full genme sequencing of cellulolytic bacterium Gynuella sunshinyii YC6258T gen. nov., sp. nov.</title>
        <authorList>
            <person name="Khan H."/>
            <person name="Chung E.J."/>
            <person name="Chung Y.R."/>
        </authorList>
    </citation>
    <scope>NUCLEOTIDE SEQUENCE [LARGE SCALE GENOMIC DNA]</scope>
    <source>
        <strain evidence="3 4">YC6258</strain>
    </source>
</reference>
<dbReference type="Pfam" id="PF13509">
    <property type="entry name" value="S1_2"/>
    <property type="match status" value="1"/>
</dbReference>
<feature type="domain" description="S1 motif" evidence="2">
    <location>
        <begin position="144"/>
        <end position="206"/>
    </location>
</feature>
<dbReference type="SMART" id="SM00316">
    <property type="entry name" value="S1"/>
    <property type="match status" value="2"/>
</dbReference>
<dbReference type="InterPro" id="IPR036388">
    <property type="entry name" value="WH-like_DNA-bd_sf"/>
</dbReference>
<dbReference type="PATRIC" id="fig|1445510.3.peg.5048"/>
<dbReference type="InterPro" id="IPR040764">
    <property type="entry name" value="CvfB_WH"/>
</dbReference>
<comment type="similarity">
    <text evidence="1">Belongs to the CvfB family.</text>
</comment>
<dbReference type="InterPro" id="IPR014464">
    <property type="entry name" value="CvfB_fam"/>
</dbReference>
<dbReference type="KEGG" id="gsn:YC6258_05089"/>
<keyword evidence="4" id="KW-1185">Reference proteome</keyword>
<dbReference type="Pfam" id="PF17783">
    <property type="entry name" value="WHD_CvfB"/>
    <property type="match status" value="1"/>
</dbReference>
<evidence type="ECO:0000256" key="1">
    <source>
        <dbReference type="PIRNR" id="PIRNR012524"/>
    </source>
</evidence>
<dbReference type="STRING" id="1445510.YC6258_05089"/>
<sequence>MVNIGQFNRLTVTKLVNFGVYLDAGEHDNILLPRRDVPPDCKVGDKLHVFIYHDSEDRLIATTRKPLAMVGDTRLLKVKDTGPFGAFLDWGLDKDLLVPFGQQRRPMEVGHSYVVHLYIDEYTERVVASSKLNHFLSETADQFQANQEVDLLVCQRTDIGYKAVINQTHLGVIFTADLLQPLKIGEKLKGYIKQIRADGKIDLSLQLQGQEVRDQLADLILEHLRTHGGVSDLTDKSTPEDIYRQYQVSKGNYKKAIGGLYKKRLIHIEKDCIRLSN</sequence>
<dbReference type="InterPro" id="IPR039566">
    <property type="entry name" value="CvfB_S1_st"/>
</dbReference>
<evidence type="ECO:0000313" key="4">
    <source>
        <dbReference type="Proteomes" id="UP000032266"/>
    </source>
</evidence>
<dbReference type="InterPro" id="IPR003029">
    <property type="entry name" value="S1_domain"/>
</dbReference>
<gene>
    <name evidence="3" type="ORF">YC6258_05089</name>
</gene>
<organism evidence="3 4">
    <name type="scientific">Gynuella sunshinyii YC6258</name>
    <dbReference type="NCBI Taxonomy" id="1445510"/>
    <lineage>
        <taxon>Bacteria</taxon>
        <taxon>Pseudomonadati</taxon>
        <taxon>Pseudomonadota</taxon>
        <taxon>Gammaproteobacteria</taxon>
        <taxon>Oceanospirillales</taxon>
        <taxon>Saccharospirillaceae</taxon>
        <taxon>Gynuella</taxon>
    </lineage>
</organism>
<evidence type="ECO:0000313" key="3">
    <source>
        <dbReference type="EMBL" id="AJQ97119.1"/>
    </source>
</evidence>
<name>A0A0C5W395_9GAMM</name>